<dbReference type="AlphaFoldDB" id="A0A0C9MMN3"/>
<evidence type="ECO:0000313" key="6">
    <source>
        <dbReference type="Proteomes" id="UP000053815"/>
    </source>
</evidence>
<dbReference type="PANTHER" id="PTHR46300:SF11">
    <property type="entry name" value="OXIDOREDUCTASE, PUTATIVE-RELATED"/>
    <property type="match status" value="1"/>
</dbReference>
<accession>A0A0C9MMN3</accession>
<dbReference type="InterPro" id="IPR036396">
    <property type="entry name" value="Cyt_P450_sf"/>
</dbReference>
<dbReference type="InterPro" id="IPR002401">
    <property type="entry name" value="Cyt_P450_E_grp-I"/>
</dbReference>
<evidence type="ECO:0000256" key="4">
    <source>
        <dbReference type="PIRSR" id="PIRSR602401-1"/>
    </source>
</evidence>
<organism evidence="5">
    <name type="scientific">Mucor ambiguus</name>
    <dbReference type="NCBI Taxonomy" id="91626"/>
    <lineage>
        <taxon>Eukaryota</taxon>
        <taxon>Fungi</taxon>
        <taxon>Fungi incertae sedis</taxon>
        <taxon>Mucoromycota</taxon>
        <taxon>Mucoromycotina</taxon>
        <taxon>Mucoromycetes</taxon>
        <taxon>Mucorales</taxon>
        <taxon>Mucorineae</taxon>
        <taxon>Mucoraceae</taxon>
        <taxon>Mucor</taxon>
    </lineage>
</organism>
<dbReference type="SUPFAM" id="SSF48264">
    <property type="entry name" value="Cytochrome P450"/>
    <property type="match status" value="1"/>
</dbReference>
<reference evidence="5" key="1">
    <citation type="submission" date="2014-09" db="EMBL/GenBank/DDBJ databases">
        <title>Draft genome sequence of an oleaginous Mucoromycotina fungus Mucor ambiguus NBRC6742.</title>
        <authorList>
            <person name="Takeda I."/>
            <person name="Yamane N."/>
            <person name="Morita T."/>
            <person name="Tamano K."/>
            <person name="Machida M."/>
            <person name="Baker S."/>
            <person name="Koike H."/>
        </authorList>
    </citation>
    <scope>NUCLEOTIDE SEQUENCE</scope>
    <source>
        <strain evidence="5">NBRC 6742</strain>
    </source>
</reference>
<dbReference type="PRINTS" id="PR00463">
    <property type="entry name" value="EP450I"/>
</dbReference>
<dbReference type="Pfam" id="PF00067">
    <property type="entry name" value="p450"/>
    <property type="match status" value="1"/>
</dbReference>
<evidence type="ECO:0000256" key="3">
    <source>
        <dbReference type="ARBA" id="ARBA00023004"/>
    </source>
</evidence>
<dbReference type="PANTHER" id="PTHR46300">
    <property type="entry name" value="P450, PUTATIVE (EUROFUNG)-RELATED-RELATED"/>
    <property type="match status" value="1"/>
</dbReference>
<keyword evidence="2" id="KW-0560">Oxidoreductase</keyword>
<proteinExistence type="predicted"/>
<keyword evidence="4" id="KW-0349">Heme</keyword>
<dbReference type="InterPro" id="IPR050364">
    <property type="entry name" value="Cytochrome_P450_fung"/>
</dbReference>
<dbReference type="GO" id="GO:0005506">
    <property type="term" value="F:iron ion binding"/>
    <property type="evidence" value="ECO:0007669"/>
    <property type="project" value="InterPro"/>
</dbReference>
<dbReference type="GO" id="GO:0020037">
    <property type="term" value="F:heme binding"/>
    <property type="evidence" value="ECO:0007669"/>
    <property type="project" value="InterPro"/>
</dbReference>
<dbReference type="Gene3D" id="1.10.630.10">
    <property type="entry name" value="Cytochrome P450"/>
    <property type="match status" value="1"/>
</dbReference>
<gene>
    <name evidence="5" type="ORF">MAM1_0063d03882</name>
</gene>
<keyword evidence="1 4" id="KW-0479">Metal-binding</keyword>
<dbReference type="Proteomes" id="UP000053815">
    <property type="component" value="Unassembled WGS sequence"/>
</dbReference>
<dbReference type="GO" id="GO:0016705">
    <property type="term" value="F:oxidoreductase activity, acting on paired donors, with incorporation or reduction of molecular oxygen"/>
    <property type="evidence" value="ECO:0007669"/>
    <property type="project" value="InterPro"/>
</dbReference>
<keyword evidence="6" id="KW-1185">Reference proteome</keyword>
<protein>
    <submittedName>
        <fullName evidence="5">Cytochrome P450</fullName>
    </submittedName>
</protein>
<keyword evidence="3 4" id="KW-0408">Iron</keyword>
<evidence type="ECO:0000256" key="1">
    <source>
        <dbReference type="ARBA" id="ARBA00022723"/>
    </source>
</evidence>
<evidence type="ECO:0000313" key="5">
    <source>
        <dbReference type="EMBL" id="GAN04422.1"/>
    </source>
</evidence>
<evidence type="ECO:0000256" key="2">
    <source>
        <dbReference type="ARBA" id="ARBA00023002"/>
    </source>
</evidence>
<dbReference type="GO" id="GO:0004497">
    <property type="term" value="F:monooxygenase activity"/>
    <property type="evidence" value="ECO:0007669"/>
    <property type="project" value="InterPro"/>
</dbReference>
<feature type="binding site" description="axial binding residue" evidence="4">
    <location>
        <position position="467"/>
    </location>
    <ligand>
        <name>heme</name>
        <dbReference type="ChEBI" id="CHEBI:30413"/>
    </ligand>
    <ligandPart>
        <name>Fe</name>
        <dbReference type="ChEBI" id="CHEBI:18248"/>
    </ligandPart>
</feature>
<dbReference type="EMBL" id="DF836352">
    <property type="protein sequence ID" value="GAN04422.1"/>
    <property type="molecule type" value="Genomic_DNA"/>
</dbReference>
<comment type="cofactor">
    <cofactor evidence="4">
        <name>heme</name>
        <dbReference type="ChEBI" id="CHEBI:30413"/>
    </cofactor>
</comment>
<dbReference type="InterPro" id="IPR001128">
    <property type="entry name" value="Cyt_P450"/>
</dbReference>
<dbReference type="PRINTS" id="PR00385">
    <property type="entry name" value="P450"/>
</dbReference>
<dbReference type="STRING" id="91626.A0A0C9MMN3"/>
<sequence>MESISHFFNSVSTAVPKRLEQQDVKKVVSVSAAIAVLYTAYKIASNSSKKRAARKQGLKEIPVPGGSYPIFGHLLSLGSNPSKTISKWHKELGPIINLNMGVKTWTMISCPVLAHKIFVVHGAQTSNRIHQTYSSQYYSLGGLGTAFAQPGPSWKEARAVIASALSPKLIDTKYMGLVEEEATKLVDRLIAYSKAGNGVDPNKHLHLNSLNIVFSVGFGKRYENIEDPEFSHVSKCIVRSIELGSLENDLASFIPAYFIVDYFTGSETVMRDFVENERNPRYRALMAEGLTREGPNVVKSLENFNITADEKLVIMSDLLAGGTDTVSTTLSWNFALMCHYPEVQKRAADEIDKFVQEHGRFPNFSERTKVPFCVATYKECMRFRPTTPFGIPHCTNEDVVIDGYLIKKNTAIISSMESIHRNPDFYPEPERFYPERYLANLKTMHAAANGKLEERDTFNFGFGRRVCACVYLAEVELFVSFIQVLGRCTIEPIVDSDGVAHIPDIDNPVSTLTSAPAPYKVMFVPRKNPAY</sequence>
<dbReference type="OrthoDB" id="3934656at2759"/>
<name>A0A0C9MMN3_9FUNG</name>